<dbReference type="Proteomes" id="UP001162780">
    <property type="component" value="Chromosome"/>
</dbReference>
<proteinExistence type="predicted"/>
<name>A0ABY7GG18_9GAMM</name>
<reference evidence="2" key="1">
    <citation type="submission" date="2022-11" db="EMBL/GenBank/DDBJ databases">
        <title>Methylomonas rapida sp. nov., Carotenoid-Producing Obligate Methanotrophs with High Growth Characteristics and Biotechnological Potential.</title>
        <authorList>
            <person name="Tikhonova E.N."/>
            <person name="Suleimanov R.Z."/>
            <person name="Miroshnikov K."/>
            <person name="Oshkin I.Y."/>
            <person name="Belova S.E."/>
            <person name="Danilova O.V."/>
            <person name="Ashikhmin A."/>
            <person name="Konopkin A."/>
            <person name="But S.Y."/>
            <person name="Khmelenina V.N."/>
            <person name="Kuznetsov N."/>
            <person name="Pimenov N.V."/>
            <person name="Dedysh S.N."/>
        </authorList>
    </citation>
    <scope>NUCLEOTIDE SEQUENCE</scope>
    <source>
        <strain evidence="2">MP1</strain>
    </source>
</reference>
<gene>
    <name evidence="2" type="ORF">NM686_012330</name>
</gene>
<evidence type="ECO:0008006" key="4">
    <source>
        <dbReference type="Google" id="ProtNLM"/>
    </source>
</evidence>
<organism evidence="2 3">
    <name type="scientific">Methylomonas rapida</name>
    <dbReference type="NCBI Taxonomy" id="2963939"/>
    <lineage>
        <taxon>Bacteria</taxon>
        <taxon>Pseudomonadati</taxon>
        <taxon>Pseudomonadota</taxon>
        <taxon>Gammaproteobacteria</taxon>
        <taxon>Methylococcales</taxon>
        <taxon>Methylococcaceae</taxon>
        <taxon>Methylomonas</taxon>
    </lineage>
</organism>
<protein>
    <recommendedName>
        <fullName evidence="4">OmpH family outer membrane protein</fullName>
    </recommendedName>
</protein>
<evidence type="ECO:0000313" key="3">
    <source>
        <dbReference type="Proteomes" id="UP001162780"/>
    </source>
</evidence>
<evidence type="ECO:0000256" key="1">
    <source>
        <dbReference type="SAM" id="SignalP"/>
    </source>
</evidence>
<keyword evidence="1" id="KW-0732">Signal</keyword>
<feature type="chain" id="PRO_5047273427" description="OmpH family outer membrane protein" evidence="1">
    <location>
        <begin position="27"/>
        <end position="183"/>
    </location>
</feature>
<evidence type="ECO:0000313" key="2">
    <source>
        <dbReference type="EMBL" id="WAR43181.1"/>
    </source>
</evidence>
<keyword evidence="3" id="KW-1185">Reference proteome</keyword>
<dbReference type="RefSeq" id="WP_255188162.1">
    <property type="nucleotide sequence ID" value="NZ_CP113517.1"/>
</dbReference>
<dbReference type="EMBL" id="CP113517">
    <property type="protein sequence ID" value="WAR43181.1"/>
    <property type="molecule type" value="Genomic_DNA"/>
</dbReference>
<sequence>MKKKPLATLFAAANISLLALTNLAYAEGEAAPASPAPVSAPAAAPNADTAEEGNELKMFRFALRMEKLDFVKKAMVLTAEQEKKFLEQYDKYDIELKALNDNRLAIIKDYAEKFENISDKDADKLVKRSLEFRKKRTALLEKYYGKIAKATSKVIAARFLQVESVLQGAGDVNIGASLPLMEK</sequence>
<feature type="signal peptide" evidence="1">
    <location>
        <begin position="1"/>
        <end position="26"/>
    </location>
</feature>
<accession>A0ABY7GG18</accession>